<sequence length="330" mass="36649">MVTSFCLRVIVFFATTMVASSSTVATQHDNATARVGFGTAALGESCANVVYMALEEGFRAFDTAEADWWYDQAAVGRALEEFFSTKDDSVLDDECLDSEGQVCQAGTQPECGLQNLRVSTKIPPWSLTSTENIRRNAANSRRELVGFCRDEAMLADNGIEIAKPFPLDIYYIHAPTCWKGWHPRCDDHPPLLPLRESWLAMEAVVGLDYSARRIGLSNIRVEELVDLLTYIRERIAKAESSGAPPRIPDVVQAFADPIQPADDLRRVCQENGIEFVSYSTLGTQHRNVVQNPVLMSPIVQHIAVKHERSTAEVVLSWALHHNMGVIPRST</sequence>
<gene>
    <name evidence="3" type="ORF">PHATRDRAFT_43684</name>
</gene>
<dbReference type="OrthoDB" id="416253at2759"/>
<reference evidence="4" key="2">
    <citation type="submission" date="2008-08" db="EMBL/GenBank/DDBJ databases">
        <authorList>
            <consortium name="Diatom Consortium"/>
            <person name="Grigoriev I."/>
            <person name="Grimwood J."/>
            <person name="Kuo A."/>
            <person name="Otillar R.P."/>
            <person name="Salamov A."/>
            <person name="Detter J.C."/>
            <person name="Lindquist E."/>
            <person name="Shapiro H."/>
            <person name="Lucas S."/>
            <person name="Glavina del Rio T."/>
            <person name="Pitluck S."/>
            <person name="Rokhsar D."/>
            <person name="Bowler C."/>
        </authorList>
    </citation>
    <scope>GENOME REANNOTATION</scope>
    <source>
        <strain evidence="4">CCAP 1055/1</strain>
    </source>
</reference>
<dbReference type="KEGG" id="pti:PHATRDRAFT_43684"/>
<dbReference type="PANTHER" id="PTHR43827">
    <property type="entry name" value="2,5-DIKETO-D-GLUCONIC ACID REDUCTASE"/>
    <property type="match status" value="1"/>
</dbReference>
<dbReference type="eggNOG" id="KOG1577">
    <property type="taxonomic scope" value="Eukaryota"/>
</dbReference>
<feature type="domain" description="NADP-dependent oxidoreductase" evidence="2">
    <location>
        <begin position="35"/>
        <end position="328"/>
    </location>
</feature>
<proteinExistence type="predicted"/>
<evidence type="ECO:0000313" key="4">
    <source>
        <dbReference type="Proteomes" id="UP000000759"/>
    </source>
</evidence>
<protein>
    <recommendedName>
        <fullName evidence="2">NADP-dependent oxidoreductase domain-containing protein</fullName>
    </recommendedName>
</protein>
<dbReference type="GeneID" id="7197065"/>
<dbReference type="PANTHER" id="PTHR43827:SF8">
    <property type="entry name" value="ALDO_KETO REDUCTASE FAMILY PROTEIN"/>
    <property type="match status" value="1"/>
</dbReference>
<dbReference type="HOGENOM" id="CLU_023205_0_1_1"/>
<name>B7FT40_PHATC</name>
<accession>B7FT40</accession>
<reference evidence="3 4" key="1">
    <citation type="journal article" date="2008" name="Nature">
        <title>The Phaeodactylum genome reveals the evolutionary history of diatom genomes.</title>
        <authorList>
            <person name="Bowler C."/>
            <person name="Allen A.E."/>
            <person name="Badger J.H."/>
            <person name="Grimwood J."/>
            <person name="Jabbari K."/>
            <person name="Kuo A."/>
            <person name="Maheswari U."/>
            <person name="Martens C."/>
            <person name="Maumus F."/>
            <person name="Otillar R.P."/>
            <person name="Rayko E."/>
            <person name="Salamov A."/>
            <person name="Vandepoele K."/>
            <person name="Beszteri B."/>
            <person name="Gruber A."/>
            <person name="Heijde M."/>
            <person name="Katinka M."/>
            <person name="Mock T."/>
            <person name="Valentin K."/>
            <person name="Verret F."/>
            <person name="Berges J.A."/>
            <person name="Brownlee C."/>
            <person name="Cadoret J.P."/>
            <person name="Chiovitti A."/>
            <person name="Choi C.J."/>
            <person name="Coesel S."/>
            <person name="De Martino A."/>
            <person name="Detter J.C."/>
            <person name="Durkin C."/>
            <person name="Falciatore A."/>
            <person name="Fournet J."/>
            <person name="Haruta M."/>
            <person name="Huysman M.J."/>
            <person name="Jenkins B.D."/>
            <person name="Jiroutova K."/>
            <person name="Jorgensen R.E."/>
            <person name="Joubert Y."/>
            <person name="Kaplan A."/>
            <person name="Kroger N."/>
            <person name="Kroth P.G."/>
            <person name="La Roche J."/>
            <person name="Lindquist E."/>
            <person name="Lommer M."/>
            <person name="Martin-Jezequel V."/>
            <person name="Lopez P.J."/>
            <person name="Lucas S."/>
            <person name="Mangogna M."/>
            <person name="McGinnis K."/>
            <person name="Medlin L.K."/>
            <person name="Montsant A."/>
            <person name="Oudot-Le Secq M.P."/>
            <person name="Napoli C."/>
            <person name="Obornik M."/>
            <person name="Parker M.S."/>
            <person name="Petit J.L."/>
            <person name="Porcel B.M."/>
            <person name="Poulsen N."/>
            <person name="Robison M."/>
            <person name="Rychlewski L."/>
            <person name="Rynearson T.A."/>
            <person name="Schmutz J."/>
            <person name="Shapiro H."/>
            <person name="Siaut M."/>
            <person name="Stanley M."/>
            <person name="Sussman M.R."/>
            <person name="Taylor A.R."/>
            <person name="Vardi A."/>
            <person name="von Dassow P."/>
            <person name="Vyverman W."/>
            <person name="Willis A."/>
            <person name="Wyrwicz L.S."/>
            <person name="Rokhsar D.S."/>
            <person name="Weissenbach J."/>
            <person name="Armbrust E.V."/>
            <person name="Green B.R."/>
            <person name="Van de Peer Y."/>
            <person name="Grigoriev I.V."/>
        </authorList>
    </citation>
    <scope>NUCLEOTIDE SEQUENCE [LARGE SCALE GENOMIC DNA]</scope>
    <source>
        <strain evidence="3 4">CCAP 1055/1</strain>
    </source>
</reference>
<dbReference type="SUPFAM" id="SSF51430">
    <property type="entry name" value="NAD(P)-linked oxidoreductase"/>
    <property type="match status" value="1"/>
</dbReference>
<feature type="signal peptide" evidence="1">
    <location>
        <begin position="1"/>
        <end position="21"/>
    </location>
</feature>
<dbReference type="GO" id="GO:0016491">
    <property type="term" value="F:oxidoreductase activity"/>
    <property type="evidence" value="ECO:0007669"/>
    <property type="project" value="InterPro"/>
</dbReference>
<dbReference type="PaxDb" id="2850-Phatr43684"/>
<dbReference type="InterPro" id="IPR020471">
    <property type="entry name" value="AKR"/>
</dbReference>
<keyword evidence="1" id="KW-0732">Signal</keyword>
<dbReference type="InterPro" id="IPR036812">
    <property type="entry name" value="NAD(P)_OxRdtase_dom_sf"/>
</dbReference>
<organism evidence="3 4">
    <name type="scientific">Phaeodactylum tricornutum (strain CCAP 1055/1)</name>
    <dbReference type="NCBI Taxonomy" id="556484"/>
    <lineage>
        <taxon>Eukaryota</taxon>
        <taxon>Sar</taxon>
        <taxon>Stramenopiles</taxon>
        <taxon>Ochrophyta</taxon>
        <taxon>Bacillariophyta</taxon>
        <taxon>Bacillariophyceae</taxon>
        <taxon>Bacillariophycidae</taxon>
        <taxon>Naviculales</taxon>
        <taxon>Phaeodactylaceae</taxon>
        <taxon>Phaeodactylum</taxon>
    </lineage>
</organism>
<keyword evidence="4" id="KW-1185">Reference proteome</keyword>
<dbReference type="EMBL" id="CM000606">
    <property type="protein sequence ID" value="EEC50906.1"/>
    <property type="molecule type" value="Genomic_DNA"/>
</dbReference>
<feature type="chain" id="PRO_5002852601" description="NADP-dependent oxidoreductase domain-containing protein" evidence="1">
    <location>
        <begin position="22"/>
        <end position="330"/>
    </location>
</feature>
<dbReference type="RefSeq" id="XP_002178092.1">
    <property type="nucleotide sequence ID" value="XM_002178056.1"/>
</dbReference>
<evidence type="ECO:0000259" key="2">
    <source>
        <dbReference type="Pfam" id="PF00248"/>
    </source>
</evidence>
<dbReference type="InterPro" id="IPR023210">
    <property type="entry name" value="NADP_OxRdtase_dom"/>
</dbReference>
<evidence type="ECO:0000313" key="3">
    <source>
        <dbReference type="EMBL" id="EEC50906.1"/>
    </source>
</evidence>
<evidence type="ECO:0000256" key="1">
    <source>
        <dbReference type="SAM" id="SignalP"/>
    </source>
</evidence>
<dbReference type="CDD" id="cd19071">
    <property type="entry name" value="AKR_AKR1-5-like"/>
    <property type="match status" value="1"/>
</dbReference>
<dbReference type="AlphaFoldDB" id="B7FT40"/>
<dbReference type="Pfam" id="PF00248">
    <property type="entry name" value="Aldo_ket_red"/>
    <property type="match status" value="1"/>
</dbReference>
<dbReference type="Gene3D" id="3.20.20.100">
    <property type="entry name" value="NADP-dependent oxidoreductase domain"/>
    <property type="match status" value="1"/>
</dbReference>
<dbReference type="STRING" id="556484.B7FT40"/>
<dbReference type="InParanoid" id="B7FT40"/>
<dbReference type="Proteomes" id="UP000000759">
    <property type="component" value="Chromosome 2"/>
</dbReference>